<dbReference type="RefSeq" id="WP_147798469.1">
    <property type="nucleotide sequence ID" value="NZ_VPFL01000002.1"/>
</dbReference>
<proteinExistence type="predicted"/>
<dbReference type="AlphaFoldDB" id="A0A5C7EWC1"/>
<sequence length="291" mass="32315">MGLLIHAHIEVTGDPGALKRFRNRLAGLLTEERLEGEFREHAAENLLRYDLKVSGGLPFPPFVAASQESPDLRITVEWFSAAEATRGSAVIQAGKLLEHTEGPAGGAPLVDDVPLYVRVEPGGRLGLAFALLPLSPDVHLGYAVTADRDAFFRLTRQGETARLQATAGAEPRWGEAWTIDLGKERYEHETLDPPLPIEEREHQALAALADGFVAQWIWFRDAPEEETVLERERYARLDYPVREANVKSGRLRLLKAVPGGGQVAETLDPELRWIKEVLSQCWLGYESEPGR</sequence>
<dbReference type="Proteomes" id="UP000321201">
    <property type="component" value="Unassembled WGS sequence"/>
</dbReference>
<dbReference type="InParanoid" id="A0A5C7EWC1"/>
<evidence type="ECO:0000313" key="1">
    <source>
        <dbReference type="EMBL" id="TXF13295.1"/>
    </source>
</evidence>
<accession>A0A5C7EWC1</accession>
<organism evidence="1 2">
    <name type="scientific">Pelomicrobium methylotrophicum</name>
    <dbReference type="NCBI Taxonomy" id="2602750"/>
    <lineage>
        <taxon>Bacteria</taxon>
        <taxon>Pseudomonadati</taxon>
        <taxon>Pseudomonadota</taxon>
        <taxon>Hydrogenophilia</taxon>
        <taxon>Hydrogenophilia incertae sedis</taxon>
        <taxon>Pelomicrobium</taxon>
    </lineage>
</organism>
<name>A0A5C7EWC1_9PROT</name>
<gene>
    <name evidence="1" type="ORF">FR698_01790</name>
</gene>
<protein>
    <submittedName>
        <fullName evidence="1">Uncharacterized protein</fullName>
    </submittedName>
</protein>
<keyword evidence="2" id="KW-1185">Reference proteome</keyword>
<reference evidence="1 2" key="1">
    <citation type="submission" date="2019-08" db="EMBL/GenBank/DDBJ databases">
        <title>Pelomicrobium methylotrophicum gen. nov., sp. nov. a moderately thermophilic, facultatively anaerobic, lithoautotrophic and methylotrophic bacterium isolated from a terrestrial mud volcano.</title>
        <authorList>
            <person name="Slobodkina G.B."/>
            <person name="Merkel A.Y."/>
            <person name="Slobodkin A.I."/>
        </authorList>
    </citation>
    <scope>NUCLEOTIDE SEQUENCE [LARGE SCALE GENOMIC DNA]</scope>
    <source>
        <strain evidence="1 2">SM250</strain>
    </source>
</reference>
<dbReference type="EMBL" id="VPFL01000002">
    <property type="protein sequence ID" value="TXF13295.1"/>
    <property type="molecule type" value="Genomic_DNA"/>
</dbReference>
<evidence type="ECO:0000313" key="2">
    <source>
        <dbReference type="Proteomes" id="UP000321201"/>
    </source>
</evidence>
<comment type="caution">
    <text evidence="1">The sequence shown here is derived from an EMBL/GenBank/DDBJ whole genome shotgun (WGS) entry which is preliminary data.</text>
</comment>